<dbReference type="PANTHER" id="PTHR43420">
    <property type="entry name" value="ACETYLTRANSFERASE"/>
    <property type="match status" value="1"/>
</dbReference>
<comment type="similarity">
    <text evidence="1">Belongs to the acetyltransferase family. RimI subfamily.</text>
</comment>
<comment type="caution">
    <text evidence="6">The sequence shown here is derived from an EMBL/GenBank/DDBJ whole genome shotgun (WGS) entry which is preliminary data.</text>
</comment>
<dbReference type="EMBL" id="BAAACW010000039">
    <property type="protein sequence ID" value="GAA0356227.1"/>
    <property type="molecule type" value="Genomic_DNA"/>
</dbReference>
<evidence type="ECO:0000256" key="3">
    <source>
        <dbReference type="ARBA" id="ARBA00022679"/>
    </source>
</evidence>
<keyword evidence="6" id="KW-0689">Ribosomal protein</keyword>
<keyword evidence="4" id="KW-0012">Acyltransferase</keyword>
<dbReference type="GO" id="GO:0005840">
    <property type="term" value="C:ribosome"/>
    <property type="evidence" value="ECO:0007669"/>
    <property type="project" value="UniProtKB-KW"/>
</dbReference>
<keyword evidence="2" id="KW-0963">Cytoplasm</keyword>
<evidence type="ECO:0000256" key="2">
    <source>
        <dbReference type="ARBA" id="ARBA00022490"/>
    </source>
</evidence>
<gene>
    <name evidence="6" type="primary">rimI_2</name>
    <name evidence="6" type="ORF">GCM10008932_06500</name>
</gene>
<keyword evidence="3" id="KW-0808">Transferase</keyword>
<dbReference type="Gene3D" id="3.40.630.30">
    <property type="match status" value="1"/>
</dbReference>
<name>A0ABN0X6B7_9LACT</name>
<dbReference type="Pfam" id="PF00583">
    <property type="entry name" value="Acetyltransf_1"/>
    <property type="match status" value="1"/>
</dbReference>
<organism evidence="6 7">
    <name type="scientific">Alkalibacterium iburiense</name>
    <dbReference type="NCBI Taxonomy" id="290589"/>
    <lineage>
        <taxon>Bacteria</taxon>
        <taxon>Bacillati</taxon>
        <taxon>Bacillota</taxon>
        <taxon>Bacilli</taxon>
        <taxon>Lactobacillales</taxon>
        <taxon>Carnobacteriaceae</taxon>
        <taxon>Alkalibacterium</taxon>
    </lineage>
</organism>
<reference evidence="6 7" key="1">
    <citation type="journal article" date="2019" name="Int. J. Syst. Evol. Microbiol.">
        <title>The Global Catalogue of Microorganisms (GCM) 10K type strain sequencing project: providing services to taxonomists for standard genome sequencing and annotation.</title>
        <authorList>
            <consortium name="The Broad Institute Genomics Platform"/>
            <consortium name="The Broad Institute Genome Sequencing Center for Infectious Disease"/>
            <person name="Wu L."/>
            <person name="Ma J."/>
        </authorList>
    </citation>
    <scope>NUCLEOTIDE SEQUENCE [LARGE SCALE GENOMIC DNA]</scope>
    <source>
        <strain evidence="6 7">JCM 12662</strain>
    </source>
</reference>
<evidence type="ECO:0000256" key="4">
    <source>
        <dbReference type="ARBA" id="ARBA00023315"/>
    </source>
</evidence>
<keyword evidence="6" id="KW-0687">Ribonucleoprotein</keyword>
<dbReference type="SUPFAM" id="SSF55729">
    <property type="entry name" value="Acyl-CoA N-acyltransferases (Nat)"/>
    <property type="match status" value="1"/>
</dbReference>
<dbReference type="InterPro" id="IPR000182">
    <property type="entry name" value="GNAT_dom"/>
</dbReference>
<dbReference type="InterPro" id="IPR016181">
    <property type="entry name" value="Acyl_CoA_acyltransferase"/>
</dbReference>
<dbReference type="PANTHER" id="PTHR43420:SF44">
    <property type="entry name" value="ACETYLTRANSFERASE YPEA"/>
    <property type="match status" value="1"/>
</dbReference>
<dbReference type="Proteomes" id="UP001501166">
    <property type="component" value="Unassembled WGS sequence"/>
</dbReference>
<dbReference type="InterPro" id="IPR050680">
    <property type="entry name" value="YpeA/RimI_acetyltransf"/>
</dbReference>
<evidence type="ECO:0000259" key="5">
    <source>
        <dbReference type="PROSITE" id="PS51186"/>
    </source>
</evidence>
<sequence>MKNFKEWFTDKVSKQTTKVLVPLKMRMKLQQPFYALTDERFLKAKVAEDEDVDSIVIIERLCYNGQTPWTRSAIMHEIRYNKNAFYIVVYDEDQPVAFIGAWFVDGEAHITNIATIPDYQNKGIASYLIKEIIALGHAEDMKKLTLEVRVSNHTAQSLYRTLGFKDGKIKKNYYANDYEDALEMTLPLYPPQGDISEWK</sequence>
<dbReference type="CDD" id="cd04301">
    <property type="entry name" value="NAT_SF"/>
    <property type="match status" value="1"/>
</dbReference>
<proteinExistence type="inferred from homology"/>
<protein>
    <submittedName>
        <fullName evidence="6">Ribosomal protein S18-alanine N-acetyltransferase</fullName>
    </submittedName>
</protein>
<dbReference type="NCBIfam" id="TIGR01575">
    <property type="entry name" value="rimI"/>
    <property type="match status" value="1"/>
</dbReference>
<accession>A0ABN0X6B7</accession>
<evidence type="ECO:0000256" key="1">
    <source>
        <dbReference type="ARBA" id="ARBA00005395"/>
    </source>
</evidence>
<feature type="domain" description="N-acetyltransferase" evidence="5">
    <location>
        <begin position="42"/>
        <end position="189"/>
    </location>
</feature>
<dbReference type="InterPro" id="IPR006464">
    <property type="entry name" value="AcTrfase_RimI/Ard1"/>
</dbReference>
<dbReference type="PROSITE" id="PS51186">
    <property type="entry name" value="GNAT"/>
    <property type="match status" value="1"/>
</dbReference>
<evidence type="ECO:0000313" key="6">
    <source>
        <dbReference type="EMBL" id="GAA0356227.1"/>
    </source>
</evidence>
<dbReference type="RefSeq" id="WP_343753962.1">
    <property type="nucleotide sequence ID" value="NZ_BAAACW010000039.1"/>
</dbReference>
<evidence type="ECO:0000313" key="7">
    <source>
        <dbReference type="Proteomes" id="UP001501166"/>
    </source>
</evidence>
<keyword evidence="7" id="KW-1185">Reference proteome</keyword>